<protein>
    <submittedName>
        <fullName evidence="1">Uncharacterized protein</fullName>
    </submittedName>
</protein>
<comment type="caution">
    <text evidence="1">The sequence shown here is derived from an EMBL/GenBank/DDBJ whole genome shotgun (WGS) entry which is preliminary data.</text>
</comment>
<keyword evidence="2" id="KW-1185">Reference proteome</keyword>
<proteinExistence type="predicted"/>
<name>A0A6G0SUH4_APHGL</name>
<evidence type="ECO:0000313" key="1">
    <source>
        <dbReference type="EMBL" id="KAE9521959.1"/>
    </source>
</evidence>
<reference evidence="1 2" key="1">
    <citation type="submission" date="2019-08" db="EMBL/GenBank/DDBJ databases">
        <title>The genome of the soybean aphid Biotype 1, its phylome, world population structure and adaptation to the North American continent.</title>
        <authorList>
            <person name="Giordano R."/>
            <person name="Donthu R.K."/>
            <person name="Hernandez A.G."/>
            <person name="Wright C.L."/>
            <person name="Zimin A.V."/>
        </authorList>
    </citation>
    <scope>NUCLEOTIDE SEQUENCE [LARGE SCALE GENOMIC DNA]</scope>
    <source>
        <tissue evidence="1">Whole aphids</tissue>
    </source>
</reference>
<dbReference type="AlphaFoldDB" id="A0A6G0SUH4"/>
<evidence type="ECO:0000313" key="2">
    <source>
        <dbReference type="Proteomes" id="UP000475862"/>
    </source>
</evidence>
<gene>
    <name evidence="1" type="ORF">AGLY_017651</name>
</gene>
<dbReference type="Proteomes" id="UP000475862">
    <property type="component" value="Unassembled WGS sequence"/>
</dbReference>
<accession>A0A6G0SUH4</accession>
<dbReference type="EMBL" id="VYZN01001802">
    <property type="protein sequence ID" value="KAE9521959.1"/>
    <property type="molecule type" value="Genomic_DNA"/>
</dbReference>
<sequence length="216" mass="25322">MQDLTFISEMEYKRKLSVIIISDDDDEEMHIPKRLNIDVAEGSSYDNVICTDNSERSNDIKIVQEENVVTIDLTGEEEDEEIFEDELVEIIEDELDEIIEDELVEIIEDELDEIIENELDEIIEDIVEEDVEEVEVGGYSENVLAWNCDPTRPISYSWSNERNDVPEEDDNIHDDIITIKMKFFNVNDTESDDFKKLISSFKEIHLTWGFYGFYNQ</sequence>
<organism evidence="1 2">
    <name type="scientific">Aphis glycines</name>
    <name type="common">Soybean aphid</name>
    <dbReference type="NCBI Taxonomy" id="307491"/>
    <lineage>
        <taxon>Eukaryota</taxon>
        <taxon>Metazoa</taxon>
        <taxon>Ecdysozoa</taxon>
        <taxon>Arthropoda</taxon>
        <taxon>Hexapoda</taxon>
        <taxon>Insecta</taxon>
        <taxon>Pterygota</taxon>
        <taxon>Neoptera</taxon>
        <taxon>Paraneoptera</taxon>
        <taxon>Hemiptera</taxon>
        <taxon>Sternorrhyncha</taxon>
        <taxon>Aphidomorpha</taxon>
        <taxon>Aphidoidea</taxon>
        <taxon>Aphididae</taxon>
        <taxon>Aphidini</taxon>
        <taxon>Aphis</taxon>
        <taxon>Aphis</taxon>
    </lineage>
</organism>